<evidence type="ECO:0000313" key="4">
    <source>
        <dbReference type="Proteomes" id="UP000284706"/>
    </source>
</evidence>
<evidence type="ECO:0000259" key="1">
    <source>
        <dbReference type="Pfam" id="PF00723"/>
    </source>
</evidence>
<feature type="domain" description="Trehalase-like N-terminal" evidence="2">
    <location>
        <begin position="45"/>
        <end position="111"/>
    </location>
</feature>
<dbReference type="PANTHER" id="PTHR31616">
    <property type="entry name" value="TREHALASE"/>
    <property type="match status" value="1"/>
</dbReference>
<protein>
    <submittedName>
        <fullName evidence="3">Uncharacterized protein</fullName>
    </submittedName>
</protein>
<sequence length="468" mass="51825">MHPGQMLQLGFGRSFTLSSIFYLHRRTYRREMNLINPRDERGYIPIASHGLIGNLRTAALVSIDGSVESYCVPNFDSPSIFARILDKDKGGHFSIMPTIPFSTKQNYLASSNVRTFSTACAMTGHTSLPRVTGDPEAPIPSIAPVRRVGSCFKAGLNSSLYIGSSNKVHERRWRDYLPRPRKELRAQQKPLLPWLVRRVECVRGKLPMQMQCAPAFNYALDAHTTDIIEDDSIASDVPQKKAVFTSKSLSLDLRYVAESTMSDGEGDAPEIALDFLDLSSKGHKGLAIQSIFQLEEGQCVTFVLRTPPSEGSYGPANAGGSNVGRPGKEGFDVIFQPKIMGRPVDDPLLTKELLSALLFVCRLLVYAQTPLPTNMAYISKATNKFWIEWISQSTYTGSWKESVLRSALALKLLVYEPTGAVVASPTFSLPEYIGGSILDFLLTSYSWIRDASFTLYALIRLGFTEEAN</sequence>
<dbReference type="InterPro" id="IPR045582">
    <property type="entry name" value="Trehalase-like_N"/>
</dbReference>
<feature type="domain" description="GH15-like" evidence="1">
    <location>
        <begin position="400"/>
        <end position="467"/>
    </location>
</feature>
<dbReference type="InParanoid" id="A0A409WC52"/>
<evidence type="ECO:0000259" key="2">
    <source>
        <dbReference type="Pfam" id="PF19291"/>
    </source>
</evidence>
<dbReference type="AlphaFoldDB" id="A0A409WC52"/>
<dbReference type="InterPro" id="IPR011613">
    <property type="entry name" value="GH15-like"/>
</dbReference>
<proteinExistence type="predicted"/>
<dbReference type="SUPFAM" id="SSF48208">
    <property type="entry name" value="Six-hairpin glycosidases"/>
    <property type="match status" value="1"/>
</dbReference>
<evidence type="ECO:0000313" key="3">
    <source>
        <dbReference type="EMBL" id="PPQ76097.1"/>
    </source>
</evidence>
<keyword evidence="4" id="KW-1185">Reference proteome</keyword>
<comment type="caution">
    <text evidence="3">The sequence shown here is derived from an EMBL/GenBank/DDBJ whole genome shotgun (WGS) entry which is preliminary data.</text>
</comment>
<name>A0A409WC52_9AGAR</name>
<accession>A0A409WC52</accession>
<dbReference type="Pfam" id="PF19291">
    <property type="entry name" value="TREH_N"/>
    <property type="match status" value="1"/>
</dbReference>
<dbReference type="GO" id="GO:0005975">
    <property type="term" value="P:carbohydrate metabolic process"/>
    <property type="evidence" value="ECO:0007669"/>
    <property type="project" value="InterPro"/>
</dbReference>
<dbReference type="Pfam" id="PF00723">
    <property type="entry name" value="Glyco_hydro_15"/>
    <property type="match status" value="1"/>
</dbReference>
<dbReference type="STRING" id="231916.A0A409WC52"/>
<dbReference type="PANTHER" id="PTHR31616:SF0">
    <property type="entry name" value="GLUCAN 1,4-ALPHA-GLUCOSIDASE"/>
    <property type="match status" value="1"/>
</dbReference>
<dbReference type="GO" id="GO:0004553">
    <property type="term" value="F:hydrolase activity, hydrolyzing O-glycosyl compounds"/>
    <property type="evidence" value="ECO:0007669"/>
    <property type="project" value="TreeGrafter"/>
</dbReference>
<dbReference type="InterPro" id="IPR012341">
    <property type="entry name" value="6hp_glycosidase-like_sf"/>
</dbReference>
<dbReference type="OrthoDB" id="406733at2759"/>
<gene>
    <name evidence="3" type="ORF">CVT26_004604</name>
</gene>
<dbReference type="Proteomes" id="UP000284706">
    <property type="component" value="Unassembled WGS sequence"/>
</dbReference>
<organism evidence="3 4">
    <name type="scientific">Gymnopilus dilepis</name>
    <dbReference type="NCBI Taxonomy" id="231916"/>
    <lineage>
        <taxon>Eukaryota</taxon>
        <taxon>Fungi</taxon>
        <taxon>Dikarya</taxon>
        <taxon>Basidiomycota</taxon>
        <taxon>Agaricomycotina</taxon>
        <taxon>Agaricomycetes</taxon>
        <taxon>Agaricomycetidae</taxon>
        <taxon>Agaricales</taxon>
        <taxon>Agaricineae</taxon>
        <taxon>Hymenogastraceae</taxon>
        <taxon>Gymnopilus</taxon>
    </lineage>
</organism>
<dbReference type="InterPro" id="IPR008928">
    <property type="entry name" value="6-hairpin_glycosidase_sf"/>
</dbReference>
<feature type="non-terminal residue" evidence="3">
    <location>
        <position position="468"/>
    </location>
</feature>
<dbReference type="EMBL" id="NHYE01005196">
    <property type="protein sequence ID" value="PPQ76097.1"/>
    <property type="molecule type" value="Genomic_DNA"/>
</dbReference>
<dbReference type="Gene3D" id="1.50.10.10">
    <property type="match status" value="1"/>
</dbReference>
<reference evidence="3 4" key="1">
    <citation type="journal article" date="2018" name="Evol. Lett.">
        <title>Horizontal gene cluster transfer increased hallucinogenic mushroom diversity.</title>
        <authorList>
            <person name="Reynolds H.T."/>
            <person name="Vijayakumar V."/>
            <person name="Gluck-Thaler E."/>
            <person name="Korotkin H.B."/>
            <person name="Matheny P.B."/>
            <person name="Slot J.C."/>
        </authorList>
    </citation>
    <scope>NUCLEOTIDE SEQUENCE [LARGE SCALE GENOMIC DNA]</scope>
    <source>
        <strain evidence="3 4">SRW20</strain>
    </source>
</reference>